<accession>C1DCH4</accession>
<name>C1DCH4_LARHH</name>
<organism evidence="1 2">
    <name type="scientific">Laribacter hongkongensis (strain HLHK9)</name>
    <dbReference type="NCBI Taxonomy" id="557598"/>
    <lineage>
        <taxon>Bacteria</taxon>
        <taxon>Pseudomonadati</taxon>
        <taxon>Pseudomonadota</taxon>
        <taxon>Betaproteobacteria</taxon>
        <taxon>Neisseriales</taxon>
        <taxon>Aquaspirillaceae</taxon>
        <taxon>Laribacter</taxon>
    </lineage>
</organism>
<dbReference type="HOGENOM" id="CLU_183698_0_0_4"/>
<keyword evidence="2" id="KW-1185">Reference proteome</keyword>
<evidence type="ECO:0000313" key="2">
    <source>
        <dbReference type="Proteomes" id="UP000002010"/>
    </source>
</evidence>
<reference evidence="1 2" key="1">
    <citation type="journal article" date="2009" name="PLoS Genet.">
        <title>The complete genome and proteome of Laribacter hongkongensis reveal potential mechanisms for adaptations to different temperatures and habitats.</title>
        <authorList>
            <person name="Woo P.C."/>
            <person name="Lau S.K."/>
            <person name="Tse H."/>
            <person name="Teng J.L."/>
            <person name="Curreem S.O."/>
            <person name="Tsang A.K."/>
            <person name="Fan R.Y."/>
            <person name="Wong G.K."/>
            <person name="Huang Y."/>
            <person name="Loman N.J."/>
            <person name="Snyder L.A."/>
            <person name="Cai J.J."/>
            <person name="Huang J.D."/>
            <person name="Mak W."/>
            <person name="Pallen M.J."/>
            <person name="Lok S."/>
            <person name="Yuen K.Y."/>
        </authorList>
    </citation>
    <scope>NUCLEOTIDE SEQUENCE [LARGE SCALE GENOMIC DNA]</scope>
    <source>
        <strain evidence="1 2">HLHK9</strain>
    </source>
</reference>
<dbReference type="Proteomes" id="UP000002010">
    <property type="component" value="Chromosome"/>
</dbReference>
<sequence>MAGTFVALIGQDTRSKHKYVCWEMEVAREKGCRIIGVNLDGSRQVVDATCPPIIRNIGAIFVPFSPKIVAYALENFKMHDKDDWHYKDKVYKQLGY</sequence>
<dbReference type="EMBL" id="CP001154">
    <property type="protein sequence ID" value="ACO75593.1"/>
    <property type="molecule type" value="Genomic_DNA"/>
</dbReference>
<dbReference type="Gene3D" id="3.40.50.11200">
    <property type="match status" value="1"/>
</dbReference>
<dbReference type="eggNOG" id="ENOG5030R27">
    <property type="taxonomic scope" value="Bacteria"/>
</dbReference>
<gene>
    <name evidence="1" type="ordered locus">LHK_02612</name>
</gene>
<dbReference type="STRING" id="557598.LHK_02612"/>
<proteinExistence type="predicted"/>
<dbReference type="KEGG" id="lhk:LHK_02612"/>
<evidence type="ECO:0000313" key="1">
    <source>
        <dbReference type="EMBL" id="ACO75593.1"/>
    </source>
</evidence>
<dbReference type="AlphaFoldDB" id="C1DCH4"/>
<protein>
    <submittedName>
        <fullName evidence="1">Uncharacterized protein</fullName>
    </submittedName>
</protein>